<name>A0AA86TUI8_9EUKA</name>
<dbReference type="EMBL" id="CAXDID020000383">
    <property type="protein sequence ID" value="CAL6084980.1"/>
    <property type="molecule type" value="Genomic_DNA"/>
</dbReference>
<evidence type="ECO:0000313" key="4">
    <source>
        <dbReference type="EMBL" id="CAL6084978.1"/>
    </source>
</evidence>
<feature type="compositionally biased region" description="Polar residues" evidence="1">
    <location>
        <begin position="1"/>
        <end position="23"/>
    </location>
</feature>
<feature type="region of interest" description="Disordered" evidence="1">
    <location>
        <begin position="1"/>
        <end position="35"/>
    </location>
</feature>
<accession>A0AA86TUI8</accession>
<evidence type="ECO:0000313" key="2">
    <source>
        <dbReference type="EMBL" id="CAI9929244.1"/>
    </source>
</evidence>
<dbReference type="EMBL" id="CATOUU010000429">
    <property type="protein sequence ID" value="CAI9929244.1"/>
    <property type="molecule type" value="Genomic_DNA"/>
</dbReference>
<protein>
    <submittedName>
        <fullName evidence="4">Hypothetical_protein</fullName>
    </submittedName>
</protein>
<reference evidence="2" key="1">
    <citation type="submission" date="2023-06" db="EMBL/GenBank/DDBJ databases">
        <authorList>
            <person name="Kurt Z."/>
        </authorList>
    </citation>
    <scope>NUCLEOTIDE SEQUENCE</scope>
</reference>
<evidence type="ECO:0000256" key="1">
    <source>
        <dbReference type="SAM" id="MobiDB-lite"/>
    </source>
</evidence>
<feature type="compositionally biased region" description="Basic and acidic residues" evidence="1">
    <location>
        <begin position="24"/>
        <end position="35"/>
    </location>
</feature>
<evidence type="ECO:0000313" key="6">
    <source>
        <dbReference type="Proteomes" id="UP001642409"/>
    </source>
</evidence>
<dbReference type="EMBL" id="CATOUU010000429">
    <property type="protein sequence ID" value="CAI9929245.1"/>
    <property type="molecule type" value="Genomic_DNA"/>
</dbReference>
<organism evidence="2">
    <name type="scientific">Hexamita inflata</name>
    <dbReference type="NCBI Taxonomy" id="28002"/>
    <lineage>
        <taxon>Eukaryota</taxon>
        <taxon>Metamonada</taxon>
        <taxon>Diplomonadida</taxon>
        <taxon>Hexamitidae</taxon>
        <taxon>Hexamitinae</taxon>
        <taxon>Hexamita</taxon>
    </lineage>
</organism>
<dbReference type="AlphaFoldDB" id="A0AA86TUI8"/>
<keyword evidence="6" id="KW-1185">Reference proteome</keyword>
<comment type="caution">
    <text evidence="2">The sequence shown here is derived from an EMBL/GenBank/DDBJ whole genome shotgun (WGS) entry which is preliminary data.</text>
</comment>
<proteinExistence type="predicted"/>
<gene>
    <name evidence="2" type="ORF">HINF_LOCUS16889</name>
    <name evidence="3" type="ORF">HINF_LOCUS16890</name>
    <name evidence="4" type="ORF">HINF_LOCUS62462</name>
    <name evidence="5" type="ORF">HINF_LOCUS62463</name>
</gene>
<reference evidence="4 6" key="2">
    <citation type="submission" date="2024-07" db="EMBL/GenBank/DDBJ databases">
        <authorList>
            <person name="Akdeniz Z."/>
        </authorList>
    </citation>
    <scope>NUCLEOTIDE SEQUENCE [LARGE SCALE GENOMIC DNA]</scope>
</reference>
<sequence length="209" mass="24208">MTPNITMADDTSQNGVHLNQKQYSNERRTQLQRRLDPKSTETALLQHVFICRIIRKKRFGNEFLQIQFTRHQETKSKNYTHNFSNYIIRVSIQSRHKISNVAKVIVSAQSGAVANDTASQDLVSYRSGCNHWESETESRSGCVFSYSHTKHLFELRDDTHALYANSDTFFGREYSGVCLKSHTQIGVGFIKQKELLQLFSKGLWQIWPF</sequence>
<dbReference type="Proteomes" id="UP001642409">
    <property type="component" value="Unassembled WGS sequence"/>
</dbReference>
<evidence type="ECO:0000313" key="3">
    <source>
        <dbReference type="EMBL" id="CAI9929245.1"/>
    </source>
</evidence>
<evidence type="ECO:0000313" key="5">
    <source>
        <dbReference type="EMBL" id="CAL6084980.1"/>
    </source>
</evidence>
<dbReference type="EMBL" id="CAXDID020000383">
    <property type="protein sequence ID" value="CAL6084978.1"/>
    <property type="molecule type" value="Genomic_DNA"/>
</dbReference>